<reference evidence="7 8" key="1">
    <citation type="submission" date="2019-10" db="EMBL/GenBank/DDBJ databases">
        <title>Rudanella paleaurantiibacter sp. nov., isolated from sludge.</title>
        <authorList>
            <person name="Xu S.Q."/>
        </authorList>
    </citation>
    <scope>NUCLEOTIDE SEQUENCE [LARGE SCALE GENOMIC DNA]</scope>
    <source>
        <strain evidence="7 8">HX-22-17</strain>
    </source>
</reference>
<proteinExistence type="predicted"/>
<evidence type="ECO:0000256" key="2">
    <source>
        <dbReference type="ARBA" id="ARBA00012438"/>
    </source>
</evidence>
<evidence type="ECO:0000256" key="4">
    <source>
        <dbReference type="ARBA" id="ARBA00022679"/>
    </source>
</evidence>
<dbReference type="InterPro" id="IPR003594">
    <property type="entry name" value="HATPase_dom"/>
</dbReference>
<dbReference type="InterPro" id="IPR003661">
    <property type="entry name" value="HisK_dim/P_dom"/>
</dbReference>
<protein>
    <recommendedName>
        <fullName evidence="2">histidine kinase</fullName>
        <ecNumber evidence="2">2.7.13.3</ecNumber>
    </recommendedName>
</protein>
<dbReference type="Pfam" id="PF00512">
    <property type="entry name" value="HisKA"/>
    <property type="match status" value="1"/>
</dbReference>
<dbReference type="InterPro" id="IPR035965">
    <property type="entry name" value="PAS-like_dom_sf"/>
</dbReference>
<dbReference type="InterPro" id="IPR036890">
    <property type="entry name" value="HATPase_C_sf"/>
</dbReference>
<evidence type="ECO:0000256" key="1">
    <source>
        <dbReference type="ARBA" id="ARBA00000085"/>
    </source>
</evidence>
<evidence type="ECO:0000256" key="5">
    <source>
        <dbReference type="ARBA" id="ARBA00022777"/>
    </source>
</evidence>
<evidence type="ECO:0000313" key="8">
    <source>
        <dbReference type="Proteomes" id="UP000488299"/>
    </source>
</evidence>
<accession>A0A7J5TSA4</accession>
<dbReference type="CDD" id="cd00130">
    <property type="entry name" value="PAS"/>
    <property type="match status" value="1"/>
</dbReference>
<dbReference type="InterPro" id="IPR000014">
    <property type="entry name" value="PAS"/>
</dbReference>
<evidence type="ECO:0000259" key="6">
    <source>
        <dbReference type="PROSITE" id="PS50109"/>
    </source>
</evidence>
<dbReference type="EC" id="2.7.13.3" evidence="2"/>
<dbReference type="SUPFAM" id="SSF47384">
    <property type="entry name" value="Homodimeric domain of signal transducing histidine kinase"/>
    <property type="match status" value="1"/>
</dbReference>
<dbReference type="GO" id="GO:0000155">
    <property type="term" value="F:phosphorelay sensor kinase activity"/>
    <property type="evidence" value="ECO:0007669"/>
    <property type="project" value="InterPro"/>
</dbReference>
<dbReference type="InterPro" id="IPR005467">
    <property type="entry name" value="His_kinase_dom"/>
</dbReference>
<keyword evidence="4" id="KW-0808">Transferase</keyword>
<dbReference type="Gene3D" id="3.30.565.10">
    <property type="entry name" value="Histidine kinase-like ATPase, C-terminal domain"/>
    <property type="match status" value="1"/>
</dbReference>
<dbReference type="PROSITE" id="PS50109">
    <property type="entry name" value="HIS_KIN"/>
    <property type="match status" value="1"/>
</dbReference>
<dbReference type="SMART" id="SM00388">
    <property type="entry name" value="HisKA"/>
    <property type="match status" value="1"/>
</dbReference>
<name>A0A7J5TSA4_9BACT</name>
<dbReference type="EMBL" id="WELI01000026">
    <property type="protein sequence ID" value="KAB7725298.1"/>
    <property type="molecule type" value="Genomic_DNA"/>
</dbReference>
<dbReference type="Pfam" id="PF08448">
    <property type="entry name" value="PAS_4"/>
    <property type="match status" value="1"/>
</dbReference>
<keyword evidence="3" id="KW-0597">Phosphoprotein</keyword>
<gene>
    <name evidence="7" type="ORF">F5984_26330</name>
</gene>
<sequence length="803" mass="90622">MNDLPHHATSLSDREALLQAVLDAQQSMTAYCEAIRDADEELVDFRYRIINQGVETLTGRSRHQILGELMTSLFPSVKQIGLFDHYRRVVETGQPDSFEFPYQGDGYNGWYLISAQPLQDGFVLSFIDITAQKQTQQQVEQQNQLLDNILATSASGLVVLRPIRNSDGQIVDLKAVRWNRAFVQITGIPDQSLSTRTSMQLDPTLRSAGLFDQYVDLLTAGKPLQTQYYFEPAQIWIELSGARLDNEHIVLTFSDITESKKASLLIEEQSSQLRNIFDSSISSILYMTAIRNEAGNIVDFRMVTANQAVIRSNFMRPDQIEGKQLLEVFPGNRDNGFFDLYVRVTESGEPEHLIGSYKDDTQQDGWYEVSAAKQGDGVVVTYMNITETQQAHQVLEQQTEFLNQLLQTSPMGIIAYEAVRKTPAQAGSTGTRAGEIVDFRSIFFNHAYEKIFNSTEEVVRNHTFLERFTSVVNLPLTVNTEELFNFYKSVTEQGLSFRRERFYPHLNKWLDVSGTKLGDGFLLVLYDVTDRKRAELERQQQAALVQQANRQLKRSNDSLQQFAYIASHDLQEPLRKVHSFGSLLKSRYAESLGDGVDLIARMQKAAERMQTLINDLLAYSRLSNQTESFEPVDLNEVMAGILEDLEAVITDKKALVTIDSLPVVQGNPSQLRQLFQNLLSNALKFNKPDERPEVTIRCQPTPRPQIDPDALSMLPADVQSFWQIQVRDNGIGFDQSYKERIFEAFQRLHGPNSAYAGSGIGLALVKRVAENHGGLIEAHSQPGEGAEFTLYLPQSPSEISSLI</sequence>
<organism evidence="7 8">
    <name type="scientific">Rudanella paleaurantiibacter</name>
    <dbReference type="NCBI Taxonomy" id="2614655"/>
    <lineage>
        <taxon>Bacteria</taxon>
        <taxon>Pseudomonadati</taxon>
        <taxon>Bacteroidota</taxon>
        <taxon>Cytophagia</taxon>
        <taxon>Cytophagales</taxon>
        <taxon>Cytophagaceae</taxon>
        <taxon>Rudanella</taxon>
    </lineage>
</organism>
<dbReference type="InterPro" id="IPR013656">
    <property type="entry name" value="PAS_4"/>
</dbReference>
<dbReference type="InterPro" id="IPR052162">
    <property type="entry name" value="Sensor_kinase/Photoreceptor"/>
</dbReference>
<dbReference type="PANTHER" id="PTHR43304">
    <property type="entry name" value="PHYTOCHROME-LIKE PROTEIN CPH1"/>
    <property type="match status" value="1"/>
</dbReference>
<dbReference type="CDD" id="cd00082">
    <property type="entry name" value="HisKA"/>
    <property type="match status" value="1"/>
</dbReference>
<comment type="catalytic activity">
    <reaction evidence="1">
        <text>ATP + protein L-histidine = ADP + protein N-phospho-L-histidine.</text>
        <dbReference type="EC" id="2.7.13.3"/>
    </reaction>
</comment>
<dbReference type="SUPFAM" id="SSF55785">
    <property type="entry name" value="PYP-like sensor domain (PAS domain)"/>
    <property type="match status" value="4"/>
</dbReference>
<dbReference type="FunFam" id="3.30.565.10:FF:000006">
    <property type="entry name" value="Sensor histidine kinase WalK"/>
    <property type="match status" value="1"/>
</dbReference>
<keyword evidence="5" id="KW-0418">Kinase</keyword>
<dbReference type="Proteomes" id="UP000488299">
    <property type="component" value="Unassembled WGS sequence"/>
</dbReference>
<dbReference type="AlphaFoldDB" id="A0A7J5TSA4"/>
<dbReference type="SUPFAM" id="SSF55874">
    <property type="entry name" value="ATPase domain of HSP90 chaperone/DNA topoisomerase II/histidine kinase"/>
    <property type="match status" value="1"/>
</dbReference>
<evidence type="ECO:0000256" key="3">
    <source>
        <dbReference type="ARBA" id="ARBA00022553"/>
    </source>
</evidence>
<dbReference type="Gene3D" id="3.30.450.20">
    <property type="entry name" value="PAS domain"/>
    <property type="match status" value="4"/>
</dbReference>
<keyword evidence="8" id="KW-1185">Reference proteome</keyword>
<comment type="caution">
    <text evidence="7">The sequence shown here is derived from an EMBL/GenBank/DDBJ whole genome shotgun (WGS) entry which is preliminary data.</text>
</comment>
<feature type="domain" description="Histidine kinase" evidence="6">
    <location>
        <begin position="565"/>
        <end position="796"/>
    </location>
</feature>
<dbReference type="SMART" id="SM00387">
    <property type="entry name" value="HATPase_c"/>
    <property type="match status" value="1"/>
</dbReference>
<dbReference type="PRINTS" id="PR00344">
    <property type="entry name" value="BCTRLSENSOR"/>
</dbReference>
<dbReference type="InterPro" id="IPR004358">
    <property type="entry name" value="Sig_transdc_His_kin-like_C"/>
</dbReference>
<evidence type="ECO:0000313" key="7">
    <source>
        <dbReference type="EMBL" id="KAB7725298.1"/>
    </source>
</evidence>
<dbReference type="InterPro" id="IPR036097">
    <property type="entry name" value="HisK_dim/P_sf"/>
</dbReference>
<dbReference type="RefSeq" id="WP_152127381.1">
    <property type="nucleotide sequence ID" value="NZ_WELI01000026.1"/>
</dbReference>
<dbReference type="Gene3D" id="1.10.287.130">
    <property type="match status" value="1"/>
</dbReference>
<dbReference type="PANTHER" id="PTHR43304:SF1">
    <property type="entry name" value="PAC DOMAIN-CONTAINING PROTEIN"/>
    <property type="match status" value="1"/>
</dbReference>
<dbReference type="Pfam" id="PF02518">
    <property type="entry name" value="HATPase_c"/>
    <property type="match status" value="1"/>
</dbReference>